<feature type="chain" id="PRO_5015714307" evidence="1">
    <location>
        <begin position="25"/>
        <end position="215"/>
    </location>
</feature>
<dbReference type="OrthoDB" id="9812424at2"/>
<accession>A0A2S5KVD0</accession>
<dbReference type="InterPro" id="IPR019734">
    <property type="entry name" value="TPR_rpt"/>
</dbReference>
<dbReference type="Proteomes" id="UP000238196">
    <property type="component" value="Unassembled WGS sequence"/>
</dbReference>
<reference evidence="2 3" key="1">
    <citation type="submission" date="2018-02" db="EMBL/GenBank/DDBJ databases">
        <title>novel marine gammaproteobacteria from coastal saline agro ecosystem.</title>
        <authorList>
            <person name="Krishnan R."/>
            <person name="Ramesh Kumar N."/>
        </authorList>
    </citation>
    <scope>NUCLEOTIDE SEQUENCE [LARGE SCALE GENOMIC DNA]</scope>
    <source>
        <strain evidence="2 3">228</strain>
    </source>
</reference>
<evidence type="ECO:0000313" key="2">
    <source>
        <dbReference type="EMBL" id="PPC78226.1"/>
    </source>
</evidence>
<gene>
    <name evidence="2" type="ORF">C4K68_06210</name>
</gene>
<name>A0A2S5KVD0_9PROT</name>
<comment type="caution">
    <text evidence="2">The sequence shown here is derived from an EMBL/GenBank/DDBJ whole genome shotgun (WGS) entry which is preliminary data.</text>
</comment>
<dbReference type="Pfam" id="PF13181">
    <property type="entry name" value="TPR_8"/>
    <property type="match status" value="1"/>
</dbReference>
<dbReference type="InterPro" id="IPR011990">
    <property type="entry name" value="TPR-like_helical_dom_sf"/>
</dbReference>
<keyword evidence="1" id="KW-0732">Signal</keyword>
<evidence type="ECO:0000313" key="3">
    <source>
        <dbReference type="Proteomes" id="UP000238196"/>
    </source>
</evidence>
<dbReference type="Gene3D" id="1.25.40.10">
    <property type="entry name" value="Tetratricopeptide repeat domain"/>
    <property type="match status" value="1"/>
</dbReference>
<dbReference type="AlphaFoldDB" id="A0A2S5KVD0"/>
<feature type="signal peptide" evidence="1">
    <location>
        <begin position="1"/>
        <end position="24"/>
    </location>
</feature>
<dbReference type="SUPFAM" id="SSF48452">
    <property type="entry name" value="TPR-like"/>
    <property type="match status" value="1"/>
</dbReference>
<evidence type="ECO:0000256" key="1">
    <source>
        <dbReference type="SAM" id="SignalP"/>
    </source>
</evidence>
<sequence>MKTAPTLLKALVLSTLLGSGLALADAPADTALHTLQQDWAVANYQHQGKDRESALAKVSDEARQFAGQYPDSAEIKVWEAISLSTYAGAKGGLGALGLVKDAKAILEDVIAHDPDTLDGSAFTTLGSLYYQVPGWPIGFGNSKKAAVYLQEALKRNPSGIDPNYFYADYMLDQGKKEEARRYFEKALKAPDRPGRELADQGRRQEIANKLKKLGQ</sequence>
<dbReference type="EMBL" id="PRLP01000017">
    <property type="protein sequence ID" value="PPC78226.1"/>
    <property type="molecule type" value="Genomic_DNA"/>
</dbReference>
<protein>
    <submittedName>
        <fullName evidence="2">Uncharacterized protein</fullName>
    </submittedName>
</protein>
<organism evidence="2 3">
    <name type="scientific">Proteobacteria bacterium 228</name>
    <dbReference type="NCBI Taxonomy" id="2083153"/>
    <lineage>
        <taxon>Bacteria</taxon>
        <taxon>Pseudomonadati</taxon>
        <taxon>Pseudomonadota</taxon>
    </lineage>
</organism>
<proteinExistence type="predicted"/>